<name>A0A8H5LFX6_9HYPO</name>
<sequence length="960" mass="109288">MPSPEDARLDRLEGYHYHSLSAALRNVLNTEIALMTYAQIIDGLPTADVVWDRYSATYEPSHPIINHTNLCGGALEKAKGFCAQFSMADVMVDLEKLKAYRNAKPSSRSFQLRLIEMTACALHRIGVQLSQLEKVHDPATTASHNIESTIEWERPPDDLCRFPPKPTMFIATQFTAHDRYPNGVDDMVGYWVENRILGGVALFDRSQSWTGDDEPNVYFQCTRARVTFRVCQLLDTQQSALISFLLADPGDADIKRPLPILPTSDNRVRIDPGDAIPVKKVYRDIWERKLPPRRWRAPRLERPKSSLDYPELDTDAEVFFFLWPSRSDQGRFCSFIKHVWRRSTSKTLTPDDQVSSPFNIYYEKYPAPVDVDKSLNISFRHCVYPYCIHNKGLAIVFHAKCVEIAAPFGIPLHEYRLVTEHSYRCASLNHEIRRGRVRELIEGALSKTYGKLSPELWHIVSDDDELIRLYTIAELSLQHRKTEWSVDLSLPVLITVVRMDGVEYVGSFTNYSGIASHQTTRLIIPSELKNFYIANDHLGIRRITPDPKESSLDTVHPAYWKTVSANSQTINFRGDGVKLRELLTPSIYPRVLWPRPVAQSELNSMAFYYAGWGEGDLEARLRTLTFNEPGTTGYSVCWANDEMVSIHVHRNMEHREADRTVTHEHSEIEDRSLLKWTCYPVQEDEYVQEVWLRGSEKYDTTRPLPSHGDGGVKYHVSTPWGLNKYKRPSDIALALVTSKGRKIVAGSFPDHHGQHSSYSKHRHWDLVAKTSANAPLQVFFSPSDHGIPLIAATRLADNHTAAPPPSQTPLGTMPRFNPLHTLHYSSASLENITEVLVCKSKNKRDTGVIRHFDLENSRMVESPYKKVAGLLFRYADGSQASVGCFRFDCAEMPLARDASRGLFVRTRPGKIVQIPPHVAAIDIKPPEAEGEFTWMEMPWTGVLEWWFNPDNLDTSITHIL</sequence>
<dbReference type="Proteomes" id="UP000544095">
    <property type="component" value="Unassembled WGS sequence"/>
</dbReference>
<keyword evidence="2" id="KW-1185">Reference proteome</keyword>
<organism evidence="1 2">
    <name type="scientific">Fusarium pseudoanthophilum</name>
    <dbReference type="NCBI Taxonomy" id="48495"/>
    <lineage>
        <taxon>Eukaryota</taxon>
        <taxon>Fungi</taxon>
        <taxon>Dikarya</taxon>
        <taxon>Ascomycota</taxon>
        <taxon>Pezizomycotina</taxon>
        <taxon>Sordariomycetes</taxon>
        <taxon>Hypocreomycetidae</taxon>
        <taxon>Hypocreales</taxon>
        <taxon>Nectriaceae</taxon>
        <taxon>Fusarium</taxon>
        <taxon>Fusarium fujikuroi species complex</taxon>
    </lineage>
</organism>
<dbReference type="AlphaFoldDB" id="A0A8H5LFX6"/>
<proteinExistence type="predicted"/>
<gene>
    <name evidence="1" type="ORF">FPANT_6183</name>
</gene>
<dbReference type="EMBL" id="JAAOAR010000296">
    <property type="protein sequence ID" value="KAF5589850.1"/>
    <property type="molecule type" value="Genomic_DNA"/>
</dbReference>
<evidence type="ECO:0000313" key="2">
    <source>
        <dbReference type="Proteomes" id="UP000544095"/>
    </source>
</evidence>
<comment type="caution">
    <text evidence="1">The sequence shown here is derived from an EMBL/GenBank/DDBJ whole genome shotgun (WGS) entry which is preliminary data.</text>
</comment>
<accession>A0A8H5LFX6</accession>
<protein>
    <submittedName>
        <fullName evidence="1">Uncharacterized protein</fullName>
    </submittedName>
</protein>
<reference evidence="1 2" key="1">
    <citation type="submission" date="2020-05" db="EMBL/GenBank/DDBJ databases">
        <title>Identification and distribution of gene clusters putatively required for synthesis of sphingolipid metabolism inhibitors in phylogenetically diverse species of the filamentous fungus Fusarium.</title>
        <authorList>
            <person name="Kim H.-S."/>
            <person name="Busman M."/>
            <person name="Brown D.W."/>
            <person name="Divon H."/>
            <person name="Uhlig S."/>
            <person name="Proctor R.H."/>
        </authorList>
    </citation>
    <scope>NUCLEOTIDE SEQUENCE [LARGE SCALE GENOMIC DNA]</scope>
    <source>
        <strain evidence="1 2">NRRL 25211</strain>
    </source>
</reference>
<evidence type="ECO:0000313" key="1">
    <source>
        <dbReference type="EMBL" id="KAF5589850.1"/>
    </source>
</evidence>